<gene>
    <name evidence="2" type="ORF">RSE6_04658</name>
</gene>
<organism evidence="2 3">
    <name type="scientific">Rhynchosporium secalis</name>
    <name type="common">Barley scald fungus</name>
    <dbReference type="NCBI Taxonomy" id="38038"/>
    <lineage>
        <taxon>Eukaryota</taxon>
        <taxon>Fungi</taxon>
        <taxon>Dikarya</taxon>
        <taxon>Ascomycota</taxon>
        <taxon>Pezizomycotina</taxon>
        <taxon>Leotiomycetes</taxon>
        <taxon>Helotiales</taxon>
        <taxon>Ploettnerulaceae</taxon>
        <taxon>Rhynchosporium</taxon>
    </lineage>
</organism>
<feature type="compositionally biased region" description="Basic and acidic residues" evidence="1">
    <location>
        <begin position="136"/>
        <end position="146"/>
    </location>
</feature>
<evidence type="ECO:0000313" key="3">
    <source>
        <dbReference type="Proteomes" id="UP000177625"/>
    </source>
</evidence>
<proteinExistence type="predicted"/>
<name>A0A1E1M5W3_RHYSE</name>
<feature type="compositionally biased region" description="Pro residues" evidence="1">
    <location>
        <begin position="117"/>
        <end position="131"/>
    </location>
</feature>
<keyword evidence="3" id="KW-1185">Reference proteome</keyword>
<dbReference type="AlphaFoldDB" id="A0A1E1M5W3"/>
<feature type="compositionally biased region" description="Low complexity" evidence="1">
    <location>
        <begin position="91"/>
        <end position="116"/>
    </location>
</feature>
<reference evidence="3" key="1">
    <citation type="submission" date="2016-03" db="EMBL/GenBank/DDBJ databases">
        <authorList>
            <person name="Guldener U."/>
        </authorList>
    </citation>
    <scope>NUCLEOTIDE SEQUENCE [LARGE SCALE GENOMIC DNA]</scope>
</reference>
<protein>
    <submittedName>
        <fullName evidence="2">Uncharacterized protein</fullName>
    </submittedName>
</protein>
<sequence>MEADFEKALTKVKFGTKYTDVVSTTNTVYERLMDIADRTFGELIDLMGRADAAAIMNTAAATMTDQVEMLALQLHEISMYGVANNPYRPNPKYNYHRPASPSPVRSYVRSSAAPKPATVPTPIPGTGPGPAPRYTKSKEKGKKQWCDGDDTWGECENWEDLAMHLAYKERLDIQRARFAQKAKKLAQAKAQGRKV</sequence>
<feature type="region of interest" description="Disordered" evidence="1">
    <location>
        <begin position="91"/>
        <end position="146"/>
    </location>
</feature>
<dbReference type="EMBL" id="FJVC01000174">
    <property type="protein sequence ID" value="CZT44486.1"/>
    <property type="molecule type" value="Genomic_DNA"/>
</dbReference>
<accession>A0A1E1M5W3</accession>
<dbReference type="Proteomes" id="UP000177625">
    <property type="component" value="Unassembled WGS sequence"/>
</dbReference>
<evidence type="ECO:0000256" key="1">
    <source>
        <dbReference type="SAM" id="MobiDB-lite"/>
    </source>
</evidence>
<evidence type="ECO:0000313" key="2">
    <source>
        <dbReference type="EMBL" id="CZT44486.1"/>
    </source>
</evidence>